<comment type="function">
    <text evidence="8">Involved in spliceosome assembly.</text>
</comment>
<dbReference type="PROSITE" id="PS50304">
    <property type="entry name" value="TUDOR"/>
    <property type="match status" value="1"/>
</dbReference>
<dbReference type="InterPro" id="IPR010304">
    <property type="entry name" value="SMN_Tudor"/>
</dbReference>
<evidence type="ECO:0000313" key="12">
    <source>
        <dbReference type="Ensembl" id="ENSMLEP00000032045.1"/>
    </source>
</evidence>
<dbReference type="Pfam" id="PF06003">
    <property type="entry name" value="SMN_Tudor"/>
    <property type="match status" value="1"/>
</dbReference>
<evidence type="ECO:0000256" key="10">
    <source>
        <dbReference type="ARBA" id="ARBA00042567"/>
    </source>
</evidence>
<dbReference type="STRING" id="9568.ENSMLEP00000032045"/>
<dbReference type="PANTHER" id="PTHR13681:SF26">
    <property type="entry name" value="SURVIVAL OF MOTOR NEURON-RELATED-SPLICING FACTOR 30"/>
    <property type="match status" value="1"/>
</dbReference>
<dbReference type="FunFam" id="2.30.30.140:FF:000038">
    <property type="entry name" value="Survival of motor neuron-related-splicing factor 30"/>
    <property type="match status" value="1"/>
</dbReference>
<dbReference type="GO" id="GO:0005737">
    <property type="term" value="C:cytoplasm"/>
    <property type="evidence" value="ECO:0007669"/>
    <property type="project" value="InterPro"/>
</dbReference>
<reference evidence="12" key="1">
    <citation type="submission" date="2025-08" db="UniProtKB">
        <authorList>
            <consortium name="Ensembl"/>
        </authorList>
    </citation>
    <scope>IDENTIFICATION</scope>
</reference>
<evidence type="ECO:0000256" key="9">
    <source>
        <dbReference type="ARBA" id="ARBA00041083"/>
    </source>
</evidence>
<dbReference type="SMART" id="SM00333">
    <property type="entry name" value="TUDOR"/>
    <property type="match status" value="1"/>
</dbReference>
<evidence type="ECO:0000259" key="11">
    <source>
        <dbReference type="PROSITE" id="PS50304"/>
    </source>
</evidence>
<keyword evidence="13" id="KW-1185">Reference proteome</keyword>
<dbReference type="GO" id="GO:0016607">
    <property type="term" value="C:nuclear speck"/>
    <property type="evidence" value="ECO:0007669"/>
    <property type="project" value="UniProtKB-SubCell"/>
</dbReference>
<dbReference type="Proteomes" id="UP000233140">
    <property type="component" value="Unassembled WGS sequence"/>
</dbReference>
<dbReference type="Ensembl" id="ENSMLET00000055620.1">
    <property type="protein sequence ID" value="ENSMLEP00000032045.1"/>
    <property type="gene ID" value="ENSMLEG00000040236.1"/>
</dbReference>
<evidence type="ECO:0000256" key="6">
    <source>
        <dbReference type="ARBA" id="ARBA00023187"/>
    </source>
</evidence>
<dbReference type="Gene3D" id="2.30.30.140">
    <property type="match status" value="1"/>
</dbReference>
<keyword evidence="5" id="KW-0747">Spliceosome</keyword>
<comment type="similarity">
    <text evidence="3">Belongs to the SMN family.</text>
</comment>
<protein>
    <recommendedName>
        <fullName evidence="9">Survival of motor neuron-related-splicing factor 30</fullName>
    </recommendedName>
    <alternativeName>
        <fullName evidence="10">Survival motor neuron domain-containing protein 1</fullName>
    </alternativeName>
</protein>
<evidence type="ECO:0000256" key="2">
    <source>
        <dbReference type="ARBA" id="ARBA00004408"/>
    </source>
</evidence>
<evidence type="ECO:0000256" key="5">
    <source>
        <dbReference type="ARBA" id="ARBA00022728"/>
    </source>
</evidence>
<keyword evidence="6" id="KW-0508">mRNA splicing</keyword>
<dbReference type="AlphaFoldDB" id="A0A2K5ZW52"/>
<reference evidence="12" key="2">
    <citation type="submission" date="2025-09" db="UniProtKB">
        <authorList>
            <consortium name="Ensembl"/>
        </authorList>
    </citation>
    <scope>IDENTIFICATION</scope>
</reference>
<keyword evidence="4" id="KW-0507">mRNA processing</keyword>
<proteinExistence type="inferred from homology"/>
<dbReference type="GO" id="GO:0000381">
    <property type="term" value="P:regulation of alternative mRNA splicing, via spliceosome"/>
    <property type="evidence" value="ECO:0007669"/>
    <property type="project" value="TreeGrafter"/>
</dbReference>
<feature type="domain" description="Tudor" evidence="11">
    <location>
        <begin position="73"/>
        <end position="133"/>
    </location>
</feature>
<dbReference type="GeneTree" id="ENSGT00940000153352"/>
<dbReference type="SUPFAM" id="SSF63748">
    <property type="entry name" value="Tudor/PWWP/MBT"/>
    <property type="match status" value="1"/>
</dbReference>
<comment type="subcellular location">
    <subcellularLocation>
        <location evidence="1">Nucleus speckle</location>
    </subcellularLocation>
    <subcellularLocation>
        <location evidence="2">Nucleus</location>
        <location evidence="2">Cajal body</location>
    </subcellularLocation>
</comment>
<gene>
    <name evidence="12" type="primary">SMNDC1</name>
</gene>
<dbReference type="GO" id="GO:0008380">
    <property type="term" value="P:RNA splicing"/>
    <property type="evidence" value="ECO:0007669"/>
    <property type="project" value="UniProtKB-KW"/>
</dbReference>
<name>A0A2K5ZW52_MANLE</name>
<evidence type="ECO:0000256" key="4">
    <source>
        <dbReference type="ARBA" id="ARBA00022664"/>
    </source>
</evidence>
<sequence length="234" mass="26243">MSEDLAKQLASYKAQLQQQVEAALSGNGENEDLLKLKKDLQEVIELTKDLLSTQPSETLASSDSFASTQPTHSWKVGDKCMAIWSEDGQCYEAEIEEIDEENGTAAITFAGYGNAEVTPLLNLKPVEEGRKAKEDSGNKPMSNSLQRESMHKKFYVAQRIKELEQEREDQKVKWQQFNNRAYSKNKKGQVKRSIFASPESVTGKVGVGTCGIADKPMTQYQDTSKYNVRHLMPQ</sequence>
<keyword evidence="7" id="KW-0539">Nucleus</keyword>
<dbReference type="GO" id="GO:0006397">
    <property type="term" value="P:mRNA processing"/>
    <property type="evidence" value="ECO:0007669"/>
    <property type="project" value="UniProtKB-KW"/>
</dbReference>
<evidence type="ECO:0000256" key="8">
    <source>
        <dbReference type="ARBA" id="ARBA00037618"/>
    </source>
</evidence>
<organism evidence="12 13">
    <name type="scientific">Mandrillus leucophaeus</name>
    <name type="common">Drill</name>
    <name type="synonym">Papio leucophaeus</name>
    <dbReference type="NCBI Taxonomy" id="9568"/>
    <lineage>
        <taxon>Eukaryota</taxon>
        <taxon>Metazoa</taxon>
        <taxon>Chordata</taxon>
        <taxon>Craniata</taxon>
        <taxon>Vertebrata</taxon>
        <taxon>Euteleostomi</taxon>
        <taxon>Mammalia</taxon>
        <taxon>Eutheria</taxon>
        <taxon>Euarchontoglires</taxon>
        <taxon>Primates</taxon>
        <taxon>Haplorrhini</taxon>
        <taxon>Catarrhini</taxon>
        <taxon>Cercopithecidae</taxon>
        <taxon>Cercopithecinae</taxon>
        <taxon>Mandrillus</taxon>
    </lineage>
</organism>
<dbReference type="InterPro" id="IPR002999">
    <property type="entry name" value="Tudor"/>
</dbReference>
<dbReference type="PANTHER" id="PTHR13681">
    <property type="entry name" value="SURVIVAL OF MOTOR NEURON-RELATED-SPLICING FACTOR 30-RELATED"/>
    <property type="match status" value="1"/>
</dbReference>
<evidence type="ECO:0000256" key="3">
    <source>
        <dbReference type="ARBA" id="ARBA00005371"/>
    </source>
</evidence>
<dbReference type="CDD" id="cd20399">
    <property type="entry name" value="Tudor_SPF30"/>
    <property type="match status" value="1"/>
</dbReference>
<dbReference type="GO" id="GO:0015030">
    <property type="term" value="C:Cajal body"/>
    <property type="evidence" value="ECO:0007669"/>
    <property type="project" value="UniProtKB-SubCell"/>
</dbReference>
<evidence type="ECO:0000256" key="7">
    <source>
        <dbReference type="ARBA" id="ARBA00023242"/>
    </source>
</evidence>
<evidence type="ECO:0000256" key="1">
    <source>
        <dbReference type="ARBA" id="ARBA00004324"/>
    </source>
</evidence>
<evidence type="ECO:0000313" key="13">
    <source>
        <dbReference type="Proteomes" id="UP000233140"/>
    </source>
</evidence>
<dbReference type="GO" id="GO:0003723">
    <property type="term" value="F:RNA binding"/>
    <property type="evidence" value="ECO:0007669"/>
    <property type="project" value="InterPro"/>
</dbReference>
<dbReference type="OMA" id="CMAVWSQ"/>
<dbReference type="GO" id="GO:0071011">
    <property type="term" value="C:precatalytic spliceosome"/>
    <property type="evidence" value="ECO:0007669"/>
    <property type="project" value="TreeGrafter"/>
</dbReference>
<accession>A0A2K5ZW52</accession>